<accession>A0A089Q8W4</accession>
<dbReference type="EC" id="2.7.7.65" evidence="4"/>
<feature type="domain" description="PAC" evidence="16">
    <location>
        <begin position="502"/>
        <end position="553"/>
    </location>
</feature>
<dbReference type="CDD" id="cd01949">
    <property type="entry name" value="GGDEF"/>
    <property type="match status" value="1"/>
</dbReference>
<dbReference type="InterPro" id="IPR013655">
    <property type="entry name" value="PAS_fold_3"/>
</dbReference>
<dbReference type="PANTHER" id="PTHR44757:SF4">
    <property type="entry name" value="DIGUANYLATE CYCLASE DGCE-RELATED"/>
    <property type="match status" value="1"/>
</dbReference>
<keyword evidence="6" id="KW-0997">Cell inner membrane</keyword>
<organism evidence="19 20">
    <name type="scientific">Cedecea neteri</name>
    <dbReference type="NCBI Taxonomy" id="158822"/>
    <lineage>
        <taxon>Bacteria</taxon>
        <taxon>Pseudomonadati</taxon>
        <taxon>Pseudomonadota</taxon>
        <taxon>Gammaproteobacteria</taxon>
        <taxon>Enterobacterales</taxon>
        <taxon>Enterobacteriaceae</taxon>
        <taxon>Cedecea</taxon>
    </lineage>
</organism>
<evidence type="ECO:0000256" key="1">
    <source>
        <dbReference type="ARBA" id="ARBA00001946"/>
    </source>
</evidence>
<keyword evidence="10" id="KW-0547">Nucleotide-binding</keyword>
<feature type="domain" description="PAS" evidence="15">
    <location>
        <begin position="554"/>
        <end position="602"/>
    </location>
</feature>
<evidence type="ECO:0000313" key="20">
    <source>
        <dbReference type="Proteomes" id="UP000029481"/>
    </source>
</evidence>
<evidence type="ECO:0000256" key="12">
    <source>
        <dbReference type="ARBA" id="ARBA00023136"/>
    </source>
</evidence>
<dbReference type="Gene3D" id="3.30.450.20">
    <property type="entry name" value="PAS domain"/>
    <property type="match status" value="3"/>
</dbReference>
<evidence type="ECO:0000256" key="6">
    <source>
        <dbReference type="ARBA" id="ARBA00022519"/>
    </source>
</evidence>
<evidence type="ECO:0000313" key="19">
    <source>
        <dbReference type="EMBL" id="AIR06879.1"/>
    </source>
</evidence>
<evidence type="ECO:0000256" key="9">
    <source>
        <dbReference type="ARBA" id="ARBA00022737"/>
    </source>
</evidence>
<dbReference type="SUPFAM" id="SSF55785">
    <property type="entry name" value="PYP-like sensor domain (PAS domain)"/>
    <property type="match status" value="3"/>
</dbReference>
<evidence type="ECO:0000256" key="13">
    <source>
        <dbReference type="ARBA" id="ARBA00034247"/>
    </source>
</evidence>
<reference evidence="19 20" key="1">
    <citation type="submission" date="2014-09" db="EMBL/GenBank/DDBJ databases">
        <title>Cedecea neteri SSMD04 Genome Sequencing.</title>
        <authorList>
            <person name="Tan J.-Y."/>
        </authorList>
    </citation>
    <scope>NUCLEOTIDE SEQUENCE [LARGE SCALE GENOMIC DNA]</scope>
    <source>
        <strain evidence="19 20">SSMD04</strain>
    </source>
</reference>
<evidence type="ECO:0000256" key="10">
    <source>
        <dbReference type="ARBA" id="ARBA00022741"/>
    </source>
</evidence>
<feature type="transmembrane region" description="Helical" evidence="14">
    <location>
        <begin position="190"/>
        <end position="207"/>
    </location>
</feature>
<dbReference type="Pfam" id="PF08447">
    <property type="entry name" value="PAS_3"/>
    <property type="match status" value="1"/>
</dbReference>
<dbReference type="KEGG" id="cnt:JT31_20315"/>
<dbReference type="Pfam" id="PF00990">
    <property type="entry name" value="GGDEF"/>
    <property type="match status" value="1"/>
</dbReference>
<feature type="transmembrane region" description="Helical" evidence="14">
    <location>
        <begin position="157"/>
        <end position="178"/>
    </location>
</feature>
<feature type="transmembrane region" description="Helical" evidence="14">
    <location>
        <begin position="12"/>
        <end position="31"/>
    </location>
</feature>
<name>A0A089Q8W4_9ENTR</name>
<dbReference type="SMART" id="SM00091">
    <property type="entry name" value="PAS"/>
    <property type="match status" value="3"/>
</dbReference>
<dbReference type="InterPro" id="IPR052155">
    <property type="entry name" value="Biofilm_reg_signaling"/>
</dbReference>
<keyword evidence="5" id="KW-1003">Cell membrane</keyword>
<dbReference type="SUPFAM" id="SSF55073">
    <property type="entry name" value="Nucleotide cyclase"/>
    <property type="match status" value="1"/>
</dbReference>
<dbReference type="InterPro" id="IPR035965">
    <property type="entry name" value="PAS-like_dom_sf"/>
</dbReference>
<dbReference type="InterPro" id="IPR043128">
    <property type="entry name" value="Rev_trsase/Diguanyl_cyclase"/>
</dbReference>
<feature type="domain" description="PAC" evidence="16">
    <location>
        <begin position="627"/>
        <end position="681"/>
    </location>
</feature>
<dbReference type="PROSITE" id="PS50883">
    <property type="entry name" value="EAL"/>
    <property type="match status" value="1"/>
</dbReference>
<proteinExistence type="predicted"/>
<keyword evidence="9" id="KW-0677">Repeat</keyword>
<keyword evidence="7" id="KW-0808">Transferase</keyword>
<feature type="domain" description="PAC" evidence="16">
    <location>
        <begin position="375"/>
        <end position="427"/>
    </location>
</feature>
<evidence type="ECO:0000259" key="16">
    <source>
        <dbReference type="PROSITE" id="PS50113"/>
    </source>
</evidence>
<dbReference type="InterPro" id="IPR001610">
    <property type="entry name" value="PAC"/>
</dbReference>
<evidence type="ECO:0000259" key="18">
    <source>
        <dbReference type="PROSITE" id="PS50887"/>
    </source>
</evidence>
<evidence type="ECO:0000256" key="8">
    <source>
        <dbReference type="ARBA" id="ARBA00022692"/>
    </source>
</evidence>
<keyword evidence="11 14" id="KW-1133">Transmembrane helix</keyword>
<dbReference type="GO" id="GO:0000166">
    <property type="term" value="F:nucleotide binding"/>
    <property type="evidence" value="ECO:0007669"/>
    <property type="project" value="UniProtKB-KW"/>
</dbReference>
<dbReference type="NCBIfam" id="NF007298">
    <property type="entry name" value="PRK09776.1"/>
    <property type="match status" value="1"/>
</dbReference>
<dbReference type="InterPro" id="IPR000014">
    <property type="entry name" value="PAS"/>
</dbReference>
<dbReference type="InterPro" id="IPR000160">
    <property type="entry name" value="GGDEF_dom"/>
</dbReference>
<evidence type="ECO:0000256" key="5">
    <source>
        <dbReference type="ARBA" id="ARBA00022475"/>
    </source>
</evidence>
<feature type="transmembrane region" description="Helical" evidence="14">
    <location>
        <begin position="43"/>
        <end position="59"/>
    </location>
</feature>
<dbReference type="NCBIfam" id="TIGR00254">
    <property type="entry name" value="GGDEF"/>
    <property type="match status" value="1"/>
</dbReference>
<gene>
    <name evidence="19" type="ORF">JT31_20315</name>
</gene>
<dbReference type="SMART" id="SM00086">
    <property type="entry name" value="PAC"/>
    <property type="match status" value="3"/>
</dbReference>
<dbReference type="Gene3D" id="3.30.70.270">
    <property type="match status" value="1"/>
</dbReference>
<dbReference type="FunFam" id="2.10.70.100:FF:000001">
    <property type="entry name" value="Sensory transduction histidine kinase"/>
    <property type="match status" value="1"/>
</dbReference>
<dbReference type="Pfam" id="PF05231">
    <property type="entry name" value="MASE1"/>
    <property type="match status" value="1"/>
</dbReference>
<dbReference type="AlphaFoldDB" id="A0A089Q8W4"/>
<dbReference type="PROSITE" id="PS50112">
    <property type="entry name" value="PAS"/>
    <property type="match status" value="2"/>
</dbReference>
<dbReference type="GO" id="GO:0005886">
    <property type="term" value="C:plasma membrane"/>
    <property type="evidence" value="ECO:0007669"/>
    <property type="project" value="UniProtKB-SubCell"/>
</dbReference>
<dbReference type="InterPro" id="IPR001633">
    <property type="entry name" value="EAL_dom"/>
</dbReference>
<dbReference type="Gene3D" id="2.10.70.100">
    <property type="match status" value="1"/>
</dbReference>
<dbReference type="InterPro" id="IPR007895">
    <property type="entry name" value="MASE1"/>
</dbReference>
<evidence type="ECO:0000256" key="2">
    <source>
        <dbReference type="ARBA" id="ARBA00004429"/>
    </source>
</evidence>
<keyword evidence="8 14" id="KW-0812">Transmembrane</keyword>
<feature type="domain" description="PAS" evidence="15">
    <location>
        <begin position="301"/>
        <end position="371"/>
    </location>
</feature>
<dbReference type="SMART" id="SM00267">
    <property type="entry name" value="GGDEF"/>
    <property type="match status" value="1"/>
</dbReference>
<dbReference type="RefSeq" id="WP_038481217.1">
    <property type="nucleotide sequence ID" value="NZ_CP009451.1"/>
</dbReference>
<evidence type="ECO:0000256" key="7">
    <source>
        <dbReference type="ARBA" id="ARBA00022679"/>
    </source>
</evidence>
<dbReference type="EMBL" id="CP009451">
    <property type="protein sequence ID" value="AIR06879.1"/>
    <property type="molecule type" value="Genomic_DNA"/>
</dbReference>
<comment type="cofactor">
    <cofactor evidence="1">
        <name>Mg(2+)</name>
        <dbReference type="ChEBI" id="CHEBI:18420"/>
    </cofactor>
</comment>
<evidence type="ECO:0000256" key="4">
    <source>
        <dbReference type="ARBA" id="ARBA00012528"/>
    </source>
</evidence>
<dbReference type="InterPro" id="IPR029787">
    <property type="entry name" value="Nucleotide_cyclase"/>
</dbReference>
<dbReference type="PROSITE" id="PS50887">
    <property type="entry name" value="GGDEF"/>
    <property type="match status" value="1"/>
</dbReference>
<dbReference type="OrthoDB" id="9787514at2"/>
<dbReference type="NCBIfam" id="TIGR00229">
    <property type="entry name" value="sensory_box"/>
    <property type="match status" value="2"/>
</dbReference>
<keyword evidence="12 14" id="KW-0472">Membrane</keyword>
<dbReference type="FunFam" id="3.30.70.270:FF:000001">
    <property type="entry name" value="Diguanylate cyclase domain protein"/>
    <property type="match status" value="1"/>
</dbReference>
<dbReference type="Pfam" id="PF00563">
    <property type="entry name" value="EAL"/>
    <property type="match status" value="1"/>
</dbReference>
<evidence type="ECO:0000256" key="11">
    <source>
        <dbReference type="ARBA" id="ARBA00022989"/>
    </source>
</evidence>
<comment type="catalytic activity">
    <reaction evidence="13">
        <text>2 GTP = 3',3'-c-di-GMP + 2 diphosphate</text>
        <dbReference type="Rhea" id="RHEA:24898"/>
        <dbReference type="ChEBI" id="CHEBI:33019"/>
        <dbReference type="ChEBI" id="CHEBI:37565"/>
        <dbReference type="ChEBI" id="CHEBI:58805"/>
        <dbReference type="EC" id="2.7.7.65"/>
    </reaction>
</comment>
<feature type="transmembrane region" description="Helical" evidence="14">
    <location>
        <begin position="236"/>
        <end position="256"/>
    </location>
</feature>
<dbReference type="SMART" id="SM00052">
    <property type="entry name" value="EAL"/>
    <property type="match status" value="1"/>
</dbReference>
<feature type="transmembrane region" description="Helical" evidence="14">
    <location>
        <begin position="213"/>
        <end position="229"/>
    </location>
</feature>
<dbReference type="Pfam" id="PF13426">
    <property type="entry name" value="PAS_9"/>
    <property type="match status" value="1"/>
</dbReference>
<evidence type="ECO:0000256" key="14">
    <source>
        <dbReference type="SAM" id="Phobius"/>
    </source>
</evidence>
<dbReference type="Proteomes" id="UP000029481">
    <property type="component" value="Chromosome"/>
</dbReference>
<dbReference type="PROSITE" id="PS50113">
    <property type="entry name" value="PAC"/>
    <property type="match status" value="3"/>
</dbReference>
<protein>
    <recommendedName>
        <fullName evidence="4">diguanylate cyclase</fullName>
        <ecNumber evidence="4">2.7.7.65</ecNumber>
    </recommendedName>
</protein>
<dbReference type="InterPro" id="IPR013656">
    <property type="entry name" value="PAS_4"/>
</dbReference>
<feature type="transmembrane region" description="Helical" evidence="14">
    <location>
        <begin position="381"/>
        <end position="398"/>
    </location>
</feature>
<dbReference type="InterPro" id="IPR000700">
    <property type="entry name" value="PAS-assoc_C"/>
</dbReference>
<sequence>MIIKNRQTETAFHSLILLVGLGLLSFIFTLYSMELTLKGTDLVPIWFTTALIMAAFFRTPIRQWPLIAAACALGSIAASSALFPFNWLNVTLTAINLVEALLGAVLLRRFLPRKNPLQNLNNWAKLAICSAIVPPLAGGLLVTMLPVPVDASALKTFLIWMLSESIGALALMPAGLLFKPYYLLRHRKASLLFETIATFAVTLALSYFSLIYLPWPFTFIIVILMWSAIRLPRLEAFIIFLATLMMVSAMIAIGKFPMVTPHPRVLEYAPWLPFLLILLPANVITMVMYSSRKERKHITESETRFRNAMEYSAIGMALVSTEGNWLQVNKSLCKFLGYSGEELRNLTFQQITWPEDLNLDLQHLSKLASGRINSYSMEKRYYTSAGNVVWAMLTVSVVRHTDGSPLYYIAQIEDINDLKHTEWINKRLMERITLANEAGGIGIWEWDLTNDVISWDKRMFELYDVPPHTKPTYQLWLDRLLKEDLAHSEAVIRESLKNRLPFKLEFRIHVKDGIRHIRSLANRVLNKNGDVERLLGINMDMTEVKQLNEALYQEKERLHITLDSIGEAVICTDVDMNVSFMNPIAEKLSGWAQEAAIGQHILSILRITFGDNGPVMENIHSGDFSRSAIEQDVVLHCRNGGSYDIHYTITPLTTLDGQSIGSVLVIQDVTESRKMLKQLSYSASHDSLTHLANRVSFENHLKRLLQGAIEHRQHHALVFIDLDRFKAVNDSAGHAAGDALLRELAAMMLSMLRTGDFLARLGGDEFGLLLPDCSTENARYISERIIRSINDYHFMWDGRLHRIGASAGITHIDGDNAIASEVLSQADIACYASKNNGRGQVTVYEPHRHYMEQGRDTMPLDEQWQVIKDNPILMIAMAIAPPRIPESTCFYLLTLRFWGSEGDVINEPAFRAGLADPSLHHALDRRVFSEFFDKFAGQVARKGFGVALPVSGAGLVSDTFVNELLDQLSTSRMPPRLLHLTIQSSDLLTEPQRVYANLKRLRKAGCRMVLSHVGRDLELFNTLSHHLFDYVMLDPDLILNVHCNLMDEMMVTIVHGHAQRMALQTIAGPADMPLVMDTLSGIGLDLIYGETIVQPQPLELLLNNSYFGIN</sequence>
<dbReference type="CDD" id="cd00130">
    <property type="entry name" value="PAS"/>
    <property type="match status" value="3"/>
</dbReference>
<dbReference type="Gene3D" id="3.20.20.450">
    <property type="entry name" value="EAL domain"/>
    <property type="match status" value="1"/>
</dbReference>
<dbReference type="PANTHER" id="PTHR44757">
    <property type="entry name" value="DIGUANYLATE CYCLASE DGCP"/>
    <property type="match status" value="1"/>
</dbReference>
<dbReference type="InterPro" id="IPR035919">
    <property type="entry name" value="EAL_sf"/>
</dbReference>
<feature type="domain" description="EAL" evidence="17">
    <location>
        <begin position="856"/>
        <end position="1109"/>
    </location>
</feature>
<feature type="transmembrane region" description="Helical" evidence="14">
    <location>
        <begin position="91"/>
        <end position="111"/>
    </location>
</feature>
<dbReference type="FunFam" id="3.30.450.20:FF:000154">
    <property type="entry name" value="Probable diguanylate cyclase DgcE"/>
    <property type="match status" value="1"/>
</dbReference>
<feature type="transmembrane region" description="Helical" evidence="14">
    <location>
        <begin position="66"/>
        <end position="85"/>
    </location>
</feature>
<evidence type="ECO:0000259" key="17">
    <source>
        <dbReference type="PROSITE" id="PS50883"/>
    </source>
</evidence>
<comment type="subcellular location">
    <subcellularLocation>
        <location evidence="2">Cell inner membrane</location>
        <topology evidence="2">Multi-pass membrane protein</topology>
    </subcellularLocation>
</comment>
<dbReference type="GO" id="GO:0052621">
    <property type="term" value="F:diguanylate cyclase activity"/>
    <property type="evidence" value="ECO:0007669"/>
    <property type="project" value="UniProtKB-EC"/>
</dbReference>
<keyword evidence="20" id="KW-1185">Reference proteome</keyword>
<dbReference type="Pfam" id="PF08448">
    <property type="entry name" value="PAS_4"/>
    <property type="match status" value="1"/>
</dbReference>
<evidence type="ECO:0000259" key="15">
    <source>
        <dbReference type="PROSITE" id="PS50112"/>
    </source>
</evidence>
<evidence type="ECO:0000256" key="3">
    <source>
        <dbReference type="ARBA" id="ARBA00004665"/>
    </source>
</evidence>
<feature type="transmembrane region" description="Helical" evidence="14">
    <location>
        <begin position="268"/>
        <end position="289"/>
    </location>
</feature>
<dbReference type="SUPFAM" id="SSF141868">
    <property type="entry name" value="EAL domain-like"/>
    <property type="match status" value="1"/>
</dbReference>
<comment type="pathway">
    <text evidence="3">Purine metabolism; 3',5'-cyclic di-GMP biosynthesis.</text>
</comment>
<feature type="transmembrane region" description="Helical" evidence="14">
    <location>
        <begin position="123"/>
        <end position="145"/>
    </location>
</feature>
<feature type="domain" description="GGDEF" evidence="18">
    <location>
        <begin position="713"/>
        <end position="846"/>
    </location>
</feature>